<name>A0A923L4F0_9BACI</name>
<dbReference type="AlphaFoldDB" id="A0A923L4F0"/>
<evidence type="ECO:0000259" key="2">
    <source>
        <dbReference type="Pfam" id="PF01636"/>
    </source>
</evidence>
<accession>A0A923L4F0</accession>
<reference evidence="3" key="1">
    <citation type="submission" date="2020-08" db="EMBL/GenBank/DDBJ databases">
        <title>Genome public.</title>
        <authorList>
            <person name="Liu C."/>
            <person name="Sun Q."/>
        </authorList>
    </citation>
    <scope>NUCLEOTIDE SEQUENCE</scope>
    <source>
        <strain evidence="3">BX22</strain>
    </source>
</reference>
<proteinExistence type="inferred from homology"/>
<dbReference type="EMBL" id="JACOOL010000003">
    <property type="protein sequence ID" value="MBC5636251.1"/>
    <property type="molecule type" value="Genomic_DNA"/>
</dbReference>
<dbReference type="Proteomes" id="UP000637359">
    <property type="component" value="Unassembled WGS sequence"/>
</dbReference>
<comment type="caution">
    <text evidence="3">The sequence shown here is derived from an EMBL/GenBank/DDBJ whole genome shotgun (WGS) entry which is preliminary data.</text>
</comment>
<dbReference type="InterPro" id="IPR002575">
    <property type="entry name" value="Aminoglycoside_PTrfase"/>
</dbReference>
<dbReference type="InterPro" id="IPR050249">
    <property type="entry name" value="Pseudomonas-type_ThrB"/>
</dbReference>
<gene>
    <name evidence="3" type="ORF">H8S33_05335</name>
</gene>
<comment type="similarity">
    <text evidence="1">Belongs to the pseudomonas-type ThrB family.</text>
</comment>
<dbReference type="PANTHER" id="PTHR21064:SF6">
    <property type="entry name" value="AMINOGLYCOSIDE PHOSPHOTRANSFERASE DOMAIN-CONTAINING PROTEIN"/>
    <property type="match status" value="1"/>
</dbReference>
<dbReference type="Pfam" id="PF01636">
    <property type="entry name" value="APH"/>
    <property type="match status" value="1"/>
</dbReference>
<dbReference type="SUPFAM" id="SSF56112">
    <property type="entry name" value="Protein kinase-like (PK-like)"/>
    <property type="match status" value="1"/>
</dbReference>
<dbReference type="InterPro" id="IPR011009">
    <property type="entry name" value="Kinase-like_dom_sf"/>
</dbReference>
<evidence type="ECO:0000313" key="4">
    <source>
        <dbReference type="Proteomes" id="UP000637359"/>
    </source>
</evidence>
<evidence type="ECO:0000256" key="1">
    <source>
        <dbReference type="ARBA" id="ARBA00038240"/>
    </source>
</evidence>
<evidence type="ECO:0000313" key="3">
    <source>
        <dbReference type="EMBL" id="MBC5636251.1"/>
    </source>
</evidence>
<dbReference type="RefSeq" id="WP_186868966.1">
    <property type="nucleotide sequence ID" value="NZ_JACOOL010000003.1"/>
</dbReference>
<protein>
    <submittedName>
        <fullName evidence="3">Phosphotransferase</fullName>
    </submittedName>
</protein>
<dbReference type="Gene3D" id="3.90.1200.10">
    <property type="match status" value="1"/>
</dbReference>
<keyword evidence="4" id="KW-1185">Reference proteome</keyword>
<dbReference type="GO" id="GO:0004413">
    <property type="term" value="F:homoserine kinase activity"/>
    <property type="evidence" value="ECO:0007669"/>
    <property type="project" value="TreeGrafter"/>
</dbReference>
<sequence length="329" mass="39059">MIDEKLLSLGASRYGMQKSDLKLVGGFSDNVFECDNGRDSFILKFYLSSTYEKSAIELELDWILYLHQSGMKVTAPIASSHGNLLEVVEMSNKEQCWIIAFEKAKGKFVNVSDKRDWNTNTFYLWGKTLGKIHSLSKQFEPKTYKRSWNSESLFLEENDVSEEIKCKWNKYINELEKLPKDENSYGMIHHDLHHKNFYLYEQDIILFDFGDFVYHWFVYDIAIVLYHALQTVSDDNVREREDFAIVFLRSFLNGYTRENRLDPQWLLKIPFLLTFRQIYSYMYFSKYLSEEQRNNGKTREILNNMKAKIESDISFIDLQIDRIVEDYSC</sequence>
<dbReference type="PANTHER" id="PTHR21064">
    <property type="entry name" value="AMINOGLYCOSIDE PHOSPHOTRANSFERASE DOMAIN-CONTAINING PROTEIN-RELATED"/>
    <property type="match status" value="1"/>
</dbReference>
<organism evidence="3 4">
    <name type="scientific">Ornithinibacillus hominis</name>
    <dbReference type="NCBI Taxonomy" id="2763055"/>
    <lineage>
        <taxon>Bacteria</taxon>
        <taxon>Bacillati</taxon>
        <taxon>Bacillota</taxon>
        <taxon>Bacilli</taxon>
        <taxon>Bacillales</taxon>
        <taxon>Bacillaceae</taxon>
        <taxon>Ornithinibacillus</taxon>
    </lineage>
</organism>
<feature type="domain" description="Aminoglycoside phosphotransferase" evidence="2">
    <location>
        <begin position="24"/>
        <end position="240"/>
    </location>
</feature>
<dbReference type="GO" id="GO:0009088">
    <property type="term" value="P:threonine biosynthetic process"/>
    <property type="evidence" value="ECO:0007669"/>
    <property type="project" value="TreeGrafter"/>
</dbReference>